<sequence length="90" mass="10433">MQLQTTSIVRDRGQLTIPDLIRSRTDWVSPGSVVTVAQVKADEIVIRPRTTQKRVDADDLWRRIRLVRSFKGKGKLISLSEFIMMDRENH</sequence>
<accession>A0A1F7YMQ0</accession>
<dbReference type="EMBL" id="MGGI01000002">
    <property type="protein sequence ID" value="OGM27888.1"/>
    <property type="molecule type" value="Genomic_DNA"/>
</dbReference>
<dbReference type="Proteomes" id="UP000178851">
    <property type="component" value="Unassembled WGS sequence"/>
</dbReference>
<protein>
    <submittedName>
        <fullName evidence="1">Uncharacterized protein</fullName>
    </submittedName>
</protein>
<evidence type="ECO:0000313" key="1">
    <source>
        <dbReference type="EMBL" id="OGM27888.1"/>
    </source>
</evidence>
<evidence type="ECO:0000313" key="2">
    <source>
        <dbReference type="Proteomes" id="UP000178851"/>
    </source>
</evidence>
<dbReference type="AlphaFoldDB" id="A0A1F7YMQ0"/>
<proteinExistence type="predicted"/>
<reference evidence="1 2" key="1">
    <citation type="journal article" date="2016" name="Nat. Commun.">
        <title>Thousands of microbial genomes shed light on interconnected biogeochemical processes in an aquifer system.</title>
        <authorList>
            <person name="Anantharaman K."/>
            <person name="Brown C.T."/>
            <person name="Hug L.A."/>
            <person name="Sharon I."/>
            <person name="Castelle C.J."/>
            <person name="Probst A.J."/>
            <person name="Thomas B.C."/>
            <person name="Singh A."/>
            <person name="Wilkins M.J."/>
            <person name="Karaoz U."/>
            <person name="Brodie E.L."/>
            <person name="Williams K.H."/>
            <person name="Hubbard S.S."/>
            <person name="Banfield J.F."/>
        </authorList>
    </citation>
    <scope>NUCLEOTIDE SEQUENCE [LARGE SCALE GENOMIC DNA]</scope>
</reference>
<organism evidence="1 2">
    <name type="scientific">Candidatus Woesebacteria bacterium RIFCSPHIGHO2_01_FULL_39_28</name>
    <dbReference type="NCBI Taxonomy" id="1802496"/>
    <lineage>
        <taxon>Bacteria</taxon>
        <taxon>Candidatus Woeseibacteriota</taxon>
    </lineage>
</organism>
<name>A0A1F7YMQ0_9BACT</name>
<comment type="caution">
    <text evidence="1">The sequence shown here is derived from an EMBL/GenBank/DDBJ whole genome shotgun (WGS) entry which is preliminary data.</text>
</comment>
<gene>
    <name evidence="1" type="ORF">A2627_02025</name>
</gene>